<dbReference type="Proteomes" id="UP000011666">
    <property type="component" value="Unassembled WGS sequence"/>
</dbReference>
<dbReference type="EMBL" id="BANX01000030">
    <property type="protein sequence ID" value="GAC69948.1"/>
    <property type="molecule type" value="Genomic_DNA"/>
</dbReference>
<organism evidence="2 3">
    <name type="scientific">Gordonia soli NBRC 108243</name>
    <dbReference type="NCBI Taxonomy" id="1223545"/>
    <lineage>
        <taxon>Bacteria</taxon>
        <taxon>Bacillati</taxon>
        <taxon>Actinomycetota</taxon>
        <taxon>Actinomycetes</taxon>
        <taxon>Mycobacteriales</taxon>
        <taxon>Gordoniaceae</taxon>
        <taxon>Gordonia</taxon>
    </lineage>
</organism>
<proteinExistence type="predicted"/>
<keyword evidence="3" id="KW-1185">Reference proteome</keyword>
<gene>
    <name evidence="2" type="ORF">GS4_30_00190</name>
</gene>
<accession>M0QN08</accession>
<protein>
    <submittedName>
        <fullName evidence="2">Uncharacterized protein</fullName>
    </submittedName>
</protein>
<evidence type="ECO:0000256" key="1">
    <source>
        <dbReference type="SAM" id="MobiDB-lite"/>
    </source>
</evidence>
<dbReference type="RefSeq" id="WP_007623513.1">
    <property type="nucleotide sequence ID" value="NZ_BANX01000030.1"/>
</dbReference>
<dbReference type="STRING" id="1223545.GS4_30_00190"/>
<comment type="caution">
    <text evidence="2">The sequence shown here is derived from an EMBL/GenBank/DDBJ whole genome shotgun (WGS) entry which is preliminary data.</text>
</comment>
<dbReference type="AlphaFoldDB" id="M0QN08"/>
<evidence type="ECO:0000313" key="2">
    <source>
        <dbReference type="EMBL" id="GAC69948.1"/>
    </source>
</evidence>
<reference evidence="2 3" key="1">
    <citation type="submission" date="2013-01" db="EMBL/GenBank/DDBJ databases">
        <title>Whole genome shotgun sequence of Gordonia soli NBRC 108243.</title>
        <authorList>
            <person name="Isaki-Nakamura S."/>
            <person name="Hosoyama A."/>
            <person name="Tsuchikane K."/>
            <person name="Ando Y."/>
            <person name="Baba S."/>
            <person name="Ohji S."/>
            <person name="Hamada M."/>
            <person name="Tamura T."/>
            <person name="Yamazoe A."/>
            <person name="Yamazaki S."/>
            <person name="Fujita N."/>
        </authorList>
    </citation>
    <scope>NUCLEOTIDE SEQUENCE [LARGE SCALE GENOMIC DNA]</scope>
    <source>
        <strain evidence="2 3">NBRC 108243</strain>
    </source>
</reference>
<name>M0QN08_9ACTN</name>
<feature type="compositionally biased region" description="Acidic residues" evidence="1">
    <location>
        <begin position="49"/>
        <end position="61"/>
    </location>
</feature>
<feature type="compositionally biased region" description="Basic and acidic residues" evidence="1">
    <location>
        <begin position="19"/>
        <end position="46"/>
    </location>
</feature>
<evidence type="ECO:0000313" key="3">
    <source>
        <dbReference type="Proteomes" id="UP000011666"/>
    </source>
</evidence>
<feature type="region of interest" description="Disordered" evidence="1">
    <location>
        <begin position="1"/>
        <end position="61"/>
    </location>
</feature>
<sequence>MTEQPRDVDQTDVSELVDDLERRHVSTPDTGADHVTDPSSDSRRQADGTADDDAETDEPPD</sequence>